<evidence type="ECO:0000313" key="6">
    <source>
        <dbReference type="Proteomes" id="UP001188597"/>
    </source>
</evidence>
<evidence type="ECO:0000256" key="3">
    <source>
        <dbReference type="ARBA" id="ARBA00022898"/>
    </source>
</evidence>
<comment type="cofactor">
    <cofactor evidence="1">
        <name>pyridoxal 5'-phosphate</name>
        <dbReference type="ChEBI" id="CHEBI:597326"/>
    </cofactor>
</comment>
<dbReference type="Gene3D" id="3.40.640.10">
    <property type="entry name" value="Type I PLP-dependent aspartate aminotransferase-like (Major domain)"/>
    <property type="match status" value="1"/>
</dbReference>
<proteinExistence type="inferred from homology"/>
<keyword evidence="6" id="KW-1185">Reference proteome</keyword>
<dbReference type="EMBL" id="JAVXUP010000010">
    <property type="protein sequence ID" value="KAK3043125.1"/>
    <property type="molecule type" value="Genomic_DNA"/>
</dbReference>
<feature type="domain" description="Aromatic amino acid beta-eliminating lyase/threonine aldolase" evidence="4">
    <location>
        <begin position="101"/>
        <end position="153"/>
    </location>
</feature>
<name>A0AA89BI22_9ASTE</name>
<gene>
    <name evidence="5" type="ORF">RJ639_000014</name>
</gene>
<evidence type="ECO:0000256" key="2">
    <source>
        <dbReference type="ARBA" id="ARBA00006966"/>
    </source>
</evidence>
<dbReference type="SUPFAM" id="SSF53383">
    <property type="entry name" value="PLP-dependent transferases"/>
    <property type="match status" value="1"/>
</dbReference>
<evidence type="ECO:0000313" key="5">
    <source>
        <dbReference type="EMBL" id="KAK3043125.1"/>
    </source>
</evidence>
<comment type="similarity">
    <text evidence="2">Belongs to the threonine aldolase family.</text>
</comment>
<dbReference type="Proteomes" id="UP001188597">
    <property type="component" value="Unassembled WGS sequence"/>
</dbReference>
<dbReference type="GO" id="GO:0005829">
    <property type="term" value="C:cytosol"/>
    <property type="evidence" value="ECO:0007669"/>
    <property type="project" value="TreeGrafter"/>
</dbReference>
<dbReference type="Pfam" id="PF01212">
    <property type="entry name" value="Beta_elim_lyase"/>
    <property type="match status" value="1"/>
</dbReference>
<accession>A0AA89BI22</accession>
<dbReference type="InterPro" id="IPR001597">
    <property type="entry name" value="ArAA_b-elim_lyase/Thr_aldolase"/>
</dbReference>
<sequence>MVQRNHTGLRTWTCSASVSSQLVKAGIPLKQQLPSFGAPSDILHSMAGLPLNMRGQYGVCVNGGGSDGGRLQPSGRGDSCSVVEMKVVLTTAYIEVIWYWIMGKEGALFVPSGTMGDLISVLVHCEVRGSEVILGDNCHIHIYENGGVSTLGGECIREP</sequence>
<dbReference type="InterPro" id="IPR015424">
    <property type="entry name" value="PyrdxlP-dep_Trfase"/>
</dbReference>
<reference evidence="5" key="1">
    <citation type="submission" date="2022-12" db="EMBL/GenBank/DDBJ databases">
        <title>Draft genome assemblies for two species of Escallonia (Escalloniales).</title>
        <authorList>
            <person name="Chanderbali A."/>
            <person name="Dervinis C."/>
            <person name="Anghel I."/>
            <person name="Soltis D."/>
            <person name="Soltis P."/>
            <person name="Zapata F."/>
        </authorList>
    </citation>
    <scope>NUCLEOTIDE SEQUENCE</scope>
    <source>
        <strain evidence="5">UCBG64.0493</strain>
        <tissue evidence="5">Leaf</tissue>
    </source>
</reference>
<protein>
    <recommendedName>
        <fullName evidence="4">Aromatic amino acid beta-eliminating lyase/threonine aldolase domain-containing protein</fullName>
    </recommendedName>
</protein>
<evidence type="ECO:0000256" key="1">
    <source>
        <dbReference type="ARBA" id="ARBA00001933"/>
    </source>
</evidence>
<organism evidence="5 6">
    <name type="scientific">Escallonia herrerae</name>
    <dbReference type="NCBI Taxonomy" id="1293975"/>
    <lineage>
        <taxon>Eukaryota</taxon>
        <taxon>Viridiplantae</taxon>
        <taxon>Streptophyta</taxon>
        <taxon>Embryophyta</taxon>
        <taxon>Tracheophyta</taxon>
        <taxon>Spermatophyta</taxon>
        <taxon>Magnoliopsida</taxon>
        <taxon>eudicotyledons</taxon>
        <taxon>Gunneridae</taxon>
        <taxon>Pentapetalae</taxon>
        <taxon>asterids</taxon>
        <taxon>campanulids</taxon>
        <taxon>Escalloniales</taxon>
        <taxon>Escalloniaceae</taxon>
        <taxon>Escallonia</taxon>
    </lineage>
</organism>
<dbReference type="PANTHER" id="PTHR48097:SF9">
    <property type="entry name" value="L-THREONINE ALDOLASE"/>
    <property type="match status" value="1"/>
</dbReference>
<dbReference type="GO" id="GO:0006545">
    <property type="term" value="P:glycine biosynthetic process"/>
    <property type="evidence" value="ECO:0007669"/>
    <property type="project" value="TreeGrafter"/>
</dbReference>
<dbReference type="InterPro" id="IPR015421">
    <property type="entry name" value="PyrdxlP-dep_Trfase_major"/>
</dbReference>
<keyword evidence="3" id="KW-0663">Pyridoxal phosphate</keyword>
<dbReference type="AlphaFoldDB" id="A0AA89BI22"/>
<comment type="caution">
    <text evidence="5">The sequence shown here is derived from an EMBL/GenBank/DDBJ whole genome shotgun (WGS) entry which is preliminary data.</text>
</comment>
<dbReference type="PANTHER" id="PTHR48097">
    <property type="entry name" value="L-THREONINE ALDOLASE-RELATED"/>
    <property type="match status" value="1"/>
</dbReference>
<dbReference type="GO" id="GO:0008732">
    <property type="term" value="F:L-allo-threonine aldolase activity"/>
    <property type="evidence" value="ECO:0007669"/>
    <property type="project" value="TreeGrafter"/>
</dbReference>
<evidence type="ECO:0000259" key="4">
    <source>
        <dbReference type="Pfam" id="PF01212"/>
    </source>
</evidence>
<dbReference type="GO" id="GO:0006567">
    <property type="term" value="P:L-threonine catabolic process"/>
    <property type="evidence" value="ECO:0007669"/>
    <property type="project" value="TreeGrafter"/>
</dbReference>